<dbReference type="Gene3D" id="6.10.340.10">
    <property type="match status" value="1"/>
</dbReference>
<dbReference type="NCBIfam" id="TIGR00254">
    <property type="entry name" value="GGDEF"/>
    <property type="match status" value="2"/>
</dbReference>
<keyword evidence="1" id="KW-0472">Membrane</keyword>
<feature type="domain" description="HAMP" evidence="3">
    <location>
        <begin position="202"/>
        <end position="254"/>
    </location>
</feature>
<dbReference type="Gene3D" id="3.30.70.270">
    <property type="match status" value="1"/>
</dbReference>
<dbReference type="CDD" id="cd01948">
    <property type="entry name" value="EAL"/>
    <property type="match status" value="1"/>
</dbReference>
<dbReference type="InterPro" id="IPR052155">
    <property type="entry name" value="Biofilm_reg_signaling"/>
</dbReference>
<dbReference type="GO" id="GO:0007165">
    <property type="term" value="P:signal transduction"/>
    <property type="evidence" value="ECO:0007669"/>
    <property type="project" value="InterPro"/>
</dbReference>
<dbReference type="InterPro" id="IPR003660">
    <property type="entry name" value="HAMP_dom"/>
</dbReference>
<evidence type="ECO:0000259" key="3">
    <source>
        <dbReference type="PROSITE" id="PS50885"/>
    </source>
</evidence>
<dbReference type="AlphaFoldDB" id="A0A1G8JYB0"/>
<dbReference type="SUPFAM" id="SSF158472">
    <property type="entry name" value="HAMP domain-like"/>
    <property type="match status" value="1"/>
</dbReference>
<dbReference type="SMART" id="SM00052">
    <property type="entry name" value="EAL"/>
    <property type="match status" value="1"/>
</dbReference>
<feature type="transmembrane region" description="Helical" evidence="1">
    <location>
        <begin position="24"/>
        <end position="44"/>
    </location>
</feature>
<dbReference type="SMART" id="SM00267">
    <property type="entry name" value="GGDEF"/>
    <property type="match status" value="1"/>
</dbReference>
<evidence type="ECO:0000259" key="4">
    <source>
        <dbReference type="PROSITE" id="PS50887"/>
    </source>
</evidence>
<dbReference type="InterPro" id="IPR043128">
    <property type="entry name" value="Rev_trsase/Diguanyl_cyclase"/>
</dbReference>
<reference evidence="5 6" key="1">
    <citation type="submission" date="2016-10" db="EMBL/GenBank/DDBJ databases">
        <authorList>
            <person name="de Groot N.N."/>
        </authorList>
    </citation>
    <scope>NUCLEOTIDE SEQUENCE [LARGE SCALE GENOMIC DNA]</scope>
    <source>
        <strain evidence="5 6">DSM 25294</strain>
    </source>
</reference>
<dbReference type="STRING" id="571298.SAMN04488026_100294"/>
<keyword evidence="1" id="KW-1133">Transmembrane helix</keyword>
<organism evidence="5 6">
    <name type="scientific">Aliiruegeria lutimaris</name>
    <dbReference type="NCBI Taxonomy" id="571298"/>
    <lineage>
        <taxon>Bacteria</taxon>
        <taxon>Pseudomonadati</taxon>
        <taxon>Pseudomonadota</taxon>
        <taxon>Alphaproteobacteria</taxon>
        <taxon>Rhodobacterales</taxon>
        <taxon>Roseobacteraceae</taxon>
        <taxon>Aliiruegeria</taxon>
    </lineage>
</organism>
<accession>A0A1G8JYB0</accession>
<dbReference type="InterPro" id="IPR000160">
    <property type="entry name" value="GGDEF_dom"/>
</dbReference>
<dbReference type="Pfam" id="PF00672">
    <property type="entry name" value="HAMP"/>
    <property type="match status" value="1"/>
</dbReference>
<dbReference type="InterPro" id="IPR001633">
    <property type="entry name" value="EAL_dom"/>
</dbReference>
<gene>
    <name evidence="5" type="ORF">SAMN04488026_100294</name>
</gene>
<keyword evidence="1" id="KW-0812">Transmembrane</keyword>
<dbReference type="PROSITE" id="PS50887">
    <property type="entry name" value="GGDEF"/>
    <property type="match status" value="1"/>
</dbReference>
<feature type="domain" description="EAL" evidence="2">
    <location>
        <begin position="449"/>
        <end position="703"/>
    </location>
</feature>
<dbReference type="OrthoDB" id="9814202at2"/>
<dbReference type="EMBL" id="FNEK01000002">
    <property type="protein sequence ID" value="SDI36174.1"/>
    <property type="molecule type" value="Genomic_DNA"/>
</dbReference>
<protein>
    <submittedName>
        <fullName evidence="5">Diguanylate cyclase/phosphodiesterase</fullName>
    </submittedName>
</protein>
<dbReference type="PROSITE" id="PS50885">
    <property type="entry name" value="HAMP"/>
    <property type="match status" value="1"/>
</dbReference>
<dbReference type="SUPFAM" id="SSF55073">
    <property type="entry name" value="Nucleotide cyclase"/>
    <property type="match status" value="1"/>
</dbReference>
<dbReference type="SUPFAM" id="SSF141868">
    <property type="entry name" value="EAL domain-like"/>
    <property type="match status" value="1"/>
</dbReference>
<name>A0A1G8JYB0_9RHOB</name>
<evidence type="ECO:0000313" key="5">
    <source>
        <dbReference type="EMBL" id="SDI36174.1"/>
    </source>
</evidence>
<dbReference type="InterPro" id="IPR035919">
    <property type="entry name" value="EAL_sf"/>
</dbReference>
<dbReference type="Pfam" id="PF00563">
    <property type="entry name" value="EAL"/>
    <property type="match status" value="1"/>
</dbReference>
<dbReference type="PANTHER" id="PTHR44757:SF2">
    <property type="entry name" value="BIOFILM ARCHITECTURE MAINTENANCE PROTEIN MBAA"/>
    <property type="match status" value="1"/>
</dbReference>
<dbReference type="CDD" id="cd01949">
    <property type="entry name" value="GGDEF"/>
    <property type="match status" value="1"/>
</dbReference>
<evidence type="ECO:0000259" key="2">
    <source>
        <dbReference type="PROSITE" id="PS50883"/>
    </source>
</evidence>
<dbReference type="Gene3D" id="3.20.20.450">
    <property type="entry name" value="EAL domain"/>
    <property type="match status" value="1"/>
</dbReference>
<dbReference type="PANTHER" id="PTHR44757">
    <property type="entry name" value="DIGUANYLATE CYCLASE DGCP"/>
    <property type="match status" value="1"/>
</dbReference>
<proteinExistence type="predicted"/>
<feature type="domain" description="GGDEF" evidence="4">
    <location>
        <begin position="290"/>
        <end position="440"/>
    </location>
</feature>
<sequence>MNRHVYKAFSDRARMATSGLGRRLSYVFGALITAIVAAVILINVQTQLQLVRERLELRVLHLLEIATEVSLPYLIEGRAAELDVIFEELRKQPDVIDIFIIDQDGIMVVESEEQGDVDFLKPANDPLANKAAETSEIQRLDLPEIRKVAKPLMIGSVNYGTLRLDFDPHEERSEIVKVWSRNALGGVLFVLVGLFTSNLVATRLVGPLNRLTRATERAANGDLDQTICVRTNDEIERLASSFNTMLVALRRSIQEIHEIAYRDKLTGVPNRTWLSLQLDQIAIEASAKKESFSVLFLDLDDFKSVNDNHGHHVGDRLLVLFAERLRRCVSEIGLAALKVGSDRNAAKYRFDGDAVVARLGGDEFTIIVPTLLCRELVEGIIEAMQSEFVLEELSLRATTSIGVANFPEHAPNSELLLKHADVAMYQAKRAGRNTFAFYDGDQHKLSIERLELAAEIRSAVEQDQFSIFLQPQFFVATGQVSGAEALVRWNHPTRGLLRPDMFLPVAAGAGLLPEIGRLVVRKTLASAFEILPRVDVPLTFAMNLSVDELADEAFVEELLWQIDGANLLPGTIEIEITENTAMTDGAAIERQLERLRQVGTRLAIDDFGVGYSNLGRLKGLAFDTLKLDRSLLQDVGEDEEAENLMATILAMAQVMKADVVAEGIETRTQLSVLEKYHCRYYQGYLGARPMPAERFATWLLANMRHHERQA</sequence>
<dbReference type="Pfam" id="PF00990">
    <property type="entry name" value="GGDEF"/>
    <property type="match status" value="2"/>
</dbReference>
<dbReference type="GO" id="GO:0016020">
    <property type="term" value="C:membrane"/>
    <property type="evidence" value="ECO:0007669"/>
    <property type="project" value="InterPro"/>
</dbReference>
<dbReference type="CDD" id="cd06225">
    <property type="entry name" value="HAMP"/>
    <property type="match status" value="1"/>
</dbReference>
<dbReference type="SMART" id="SM00304">
    <property type="entry name" value="HAMP"/>
    <property type="match status" value="1"/>
</dbReference>
<dbReference type="PROSITE" id="PS50883">
    <property type="entry name" value="EAL"/>
    <property type="match status" value="1"/>
</dbReference>
<dbReference type="InterPro" id="IPR029787">
    <property type="entry name" value="Nucleotide_cyclase"/>
</dbReference>
<evidence type="ECO:0000256" key="1">
    <source>
        <dbReference type="SAM" id="Phobius"/>
    </source>
</evidence>
<evidence type="ECO:0000313" key="6">
    <source>
        <dbReference type="Proteomes" id="UP000199382"/>
    </source>
</evidence>
<dbReference type="Proteomes" id="UP000199382">
    <property type="component" value="Unassembled WGS sequence"/>
</dbReference>
<keyword evidence="6" id="KW-1185">Reference proteome</keyword>
<dbReference type="RefSeq" id="WP_093148197.1">
    <property type="nucleotide sequence ID" value="NZ_FNEK01000002.1"/>
</dbReference>